<evidence type="ECO:0000313" key="3">
    <source>
        <dbReference type="Proteomes" id="UP001365405"/>
    </source>
</evidence>
<feature type="transmembrane region" description="Helical" evidence="1">
    <location>
        <begin position="133"/>
        <end position="153"/>
    </location>
</feature>
<dbReference type="EMBL" id="JBBUTH010000001">
    <property type="protein sequence ID" value="MEK8049028.1"/>
    <property type="molecule type" value="Genomic_DNA"/>
</dbReference>
<dbReference type="PANTHER" id="PTHR28026">
    <property type="entry name" value="DUF962 DOMAIN PROTEIN (AFU_ORTHOLOGUE AFUA_8G05310)"/>
    <property type="match status" value="1"/>
</dbReference>
<dbReference type="Proteomes" id="UP001365405">
    <property type="component" value="Unassembled WGS sequence"/>
</dbReference>
<protein>
    <submittedName>
        <fullName evidence="2">Mpo1-like protein</fullName>
    </submittedName>
</protein>
<evidence type="ECO:0000256" key="1">
    <source>
        <dbReference type="SAM" id="Phobius"/>
    </source>
</evidence>
<keyword evidence="1" id="KW-0472">Membrane</keyword>
<feature type="transmembrane region" description="Helical" evidence="1">
    <location>
        <begin position="74"/>
        <end position="94"/>
    </location>
</feature>
<keyword evidence="1" id="KW-1133">Transmembrane helix</keyword>
<feature type="transmembrane region" description="Helical" evidence="1">
    <location>
        <begin position="100"/>
        <end position="121"/>
    </location>
</feature>
<comment type="caution">
    <text evidence="2">The sequence shown here is derived from an EMBL/GenBank/DDBJ whole genome shotgun (WGS) entry which is preliminary data.</text>
</comment>
<dbReference type="InterPro" id="IPR009305">
    <property type="entry name" value="Mpo1-like"/>
</dbReference>
<proteinExistence type="predicted"/>
<dbReference type="Pfam" id="PF06127">
    <property type="entry name" value="Mpo1-like"/>
    <property type="match status" value="1"/>
</dbReference>
<sequence length="180" mass="19136">MAASPLRPANELLVQYAAYHRDRRNILSHFVGIPMIVLAIGVLLARVPLGPTNLSWVVCALAALWYLGRGQPVLGAATVAVNAVLIALAQPLAAGGTGTWLGWGLGLFIVGWVIQFVGHHWEGRKPAFVDDLVGLLVGPMFVVAEWLFALGWGRALADEITQRAGPERRGTAAAGAPQPH</sequence>
<name>A0ABU9CAZ5_9BURK</name>
<dbReference type="PANTHER" id="PTHR28026:SF9">
    <property type="entry name" value="2-HYDROXY-PALMITIC ACID DIOXYGENASE MPO1"/>
    <property type="match status" value="1"/>
</dbReference>
<evidence type="ECO:0000313" key="2">
    <source>
        <dbReference type="EMBL" id="MEK8049028.1"/>
    </source>
</evidence>
<keyword evidence="1" id="KW-0812">Transmembrane</keyword>
<keyword evidence="3" id="KW-1185">Reference proteome</keyword>
<dbReference type="RefSeq" id="WP_341408702.1">
    <property type="nucleotide sequence ID" value="NZ_JBBUTH010000001.1"/>
</dbReference>
<feature type="transmembrane region" description="Helical" evidence="1">
    <location>
        <begin position="26"/>
        <end position="45"/>
    </location>
</feature>
<gene>
    <name evidence="2" type="ORF">AACH10_02135</name>
</gene>
<reference evidence="2 3" key="1">
    <citation type="submission" date="2024-04" db="EMBL/GenBank/DDBJ databases">
        <title>Novel species of the genus Ideonella isolated from streams.</title>
        <authorList>
            <person name="Lu H."/>
        </authorList>
    </citation>
    <scope>NUCLEOTIDE SEQUENCE [LARGE SCALE GENOMIC DNA]</scope>
    <source>
        <strain evidence="2 3">DXS22W</strain>
    </source>
</reference>
<accession>A0ABU9CAZ5</accession>
<organism evidence="2 3">
    <name type="scientific">Pseudaquabacterium inlustre</name>
    <dbReference type="NCBI Taxonomy" id="2984192"/>
    <lineage>
        <taxon>Bacteria</taxon>
        <taxon>Pseudomonadati</taxon>
        <taxon>Pseudomonadota</taxon>
        <taxon>Betaproteobacteria</taxon>
        <taxon>Burkholderiales</taxon>
        <taxon>Sphaerotilaceae</taxon>
        <taxon>Pseudaquabacterium</taxon>
    </lineage>
</organism>